<dbReference type="RefSeq" id="WP_377576429.1">
    <property type="nucleotide sequence ID" value="NZ_JBHTKA010000001.1"/>
</dbReference>
<accession>A0ABW3K0K7</accession>
<evidence type="ECO:0000313" key="1">
    <source>
        <dbReference type="EMBL" id="MFD0998921.1"/>
    </source>
</evidence>
<sequence>MSIYRYILIGAGMLVACTQSKDDDKLLKEAAAIHNEAIQTALKLEDSLYILAMDTIIQDSIKLYIEAIENWKADIVEVPGNESDHHGELHHHHAPAEMIPITAIEMVVVQSAMKVKIDSIAASLRQFRGD</sequence>
<protein>
    <submittedName>
        <fullName evidence="1">Uncharacterized protein</fullName>
    </submittedName>
</protein>
<evidence type="ECO:0000313" key="2">
    <source>
        <dbReference type="Proteomes" id="UP001597112"/>
    </source>
</evidence>
<name>A0ABW3K0K7_9BACT</name>
<dbReference type="PROSITE" id="PS51257">
    <property type="entry name" value="PROKAR_LIPOPROTEIN"/>
    <property type="match status" value="1"/>
</dbReference>
<reference evidence="2" key="1">
    <citation type="journal article" date="2019" name="Int. J. Syst. Evol. Microbiol.">
        <title>The Global Catalogue of Microorganisms (GCM) 10K type strain sequencing project: providing services to taxonomists for standard genome sequencing and annotation.</title>
        <authorList>
            <consortium name="The Broad Institute Genomics Platform"/>
            <consortium name="The Broad Institute Genome Sequencing Center for Infectious Disease"/>
            <person name="Wu L."/>
            <person name="Ma J."/>
        </authorList>
    </citation>
    <scope>NUCLEOTIDE SEQUENCE [LARGE SCALE GENOMIC DNA]</scope>
    <source>
        <strain evidence="2">CCUG 58938</strain>
    </source>
</reference>
<gene>
    <name evidence="1" type="ORF">ACFQ21_06360</name>
</gene>
<proteinExistence type="predicted"/>
<keyword evidence="2" id="KW-1185">Reference proteome</keyword>
<dbReference type="Proteomes" id="UP001597112">
    <property type="component" value="Unassembled WGS sequence"/>
</dbReference>
<comment type="caution">
    <text evidence="1">The sequence shown here is derived from an EMBL/GenBank/DDBJ whole genome shotgun (WGS) entry which is preliminary data.</text>
</comment>
<dbReference type="EMBL" id="JBHTKA010000001">
    <property type="protein sequence ID" value="MFD0998921.1"/>
    <property type="molecule type" value="Genomic_DNA"/>
</dbReference>
<organism evidence="1 2">
    <name type="scientific">Ohtaekwangia kribbensis</name>
    <dbReference type="NCBI Taxonomy" id="688913"/>
    <lineage>
        <taxon>Bacteria</taxon>
        <taxon>Pseudomonadati</taxon>
        <taxon>Bacteroidota</taxon>
        <taxon>Cytophagia</taxon>
        <taxon>Cytophagales</taxon>
        <taxon>Fulvivirgaceae</taxon>
        <taxon>Ohtaekwangia</taxon>
    </lineage>
</organism>